<evidence type="ECO:0000313" key="1">
    <source>
        <dbReference type="EMBL" id="RUS65820.1"/>
    </source>
</evidence>
<organism evidence="1 2">
    <name type="scientific">Saezia sanguinis</name>
    <dbReference type="NCBI Taxonomy" id="1965230"/>
    <lineage>
        <taxon>Bacteria</taxon>
        <taxon>Pseudomonadati</taxon>
        <taxon>Pseudomonadota</taxon>
        <taxon>Betaproteobacteria</taxon>
        <taxon>Burkholderiales</taxon>
        <taxon>Saeziaceae</taxon>
        <taxon>Saezia</taxon>
    </lineage>
</organism>
<evidence type="ECO:0000313" key="2">
    <source>
        <dbReference type="Proteomes" id="UP000286947"/>
    </source>
</evidence>
<protein>
    <recommendedName>
        <fullName evidence="3">DUF945 domain-containing protein</fullName>
    </recommendedName>
</protein>
<dbReference type="EMBL" id="PQSP01000009">
    <property type="protein sequence ID" value="RUS65820.1"/>
    <property type="molecule type" value="Genomic_DNA"/>
</dbReference>
<dbReference type="Proteomes" id="UP000286947">
    <property type="component" value="Unassembled WGS sequence"/>
</dbReference>
<dbReference type="AlphaFoldDB" id="A0A433SAR2"/>
<sequence>MKKIKLLLGLLVIIGAGYCGAVWWSGVKTQERYEEKVVALSTWLAANAPEVKITAQSYERGFFSASSTLALQFDGPSSALGMRSLCYLFENTFMGKAARAGGTDDEIDRFHDGCVALQTENVYPSEMDDDQQVQVQVIVDNRIQHGPWLAGQGLGIAHVQTQLKVHSDVLPEYLRAYIESLQIDTVRHYSRDYDMRIAAPAFSREFDGLGRLDFDGFKLNLVTHDARKRMDYALDMPRFEMQANVGEQTVRVEAAGLSMKSTGALPEKGWLGWLVGDGESAIKRLEVTSTAWPDKWGRCENVVFNGRSHFNGDLYNEKGLGRITCSTNYFDAPLEVKADLDVSMENFNLPWMVNFYSRFVEQSLAEYTSADPVSASRAMTDFMLQEIPVFLKSEPAYQYKLVLQVNQKPVADLLTEFKGYPINDEEMKIAPYILIPSKVSLRTAYSLDANTLLNGFPEYGWNGFSAEELGDGFLSRVLVRDGDHYRMDFSFDRGDVKINGEKLGLF</sequence>
<evidence type="ECO:0008006" key="3">
    <source>
        <dbReference type="Google" id="ProtNLM"/>
    </source>
</evidence>
<proteinExistence type="predicted"/>
<comment type="caution">
    <text evidence="1">The sequence shown here is derived from an EMBL/GenBank/DDBJ whole genome shotgun (WGS) entry which is preliminary data.</text>
</comment>
<dbReference type="InterPro" id="IPR010352">
    <property type="entry name" value="DUF945"/>
</dbReference>
<gene>
    <name evidence="1" type="ORF">CUZ56_02665</name>
</gene>
<reference evidence="1 2" key="1">
    <citation type="submission" date="2018-01" db="EMBL/GenBank/DDBJ databases">
        <title>Saezia sanguinis gen. nov., sp. nov., in the order Burkholderiales isolated from human blood.</title>
        <authorList>
            <person name="Medina-Pascual M.J."/>
            <person name="Valdezate S."/>
            <person name="Monzon S."/>
            <person name="Cuesta I."/>
            <person name="Carrasco G."/>
            <person name="Villalon P."/>
            <person name="Saez-Nieto J.A."/>
        </authorList>
    </citation>
    <scope>NUCLEOTIDE SEQUENCE [LARGE SCALE GENOMIC DNA]</scope>
    <source>
        <strain evidence="1 2">CNM695-12</strain>
    </source>
</reference>
<accession>A0A433SAR2</accession>
<keyword evidence="2" id="KW-1185">Reference proteome</keyword>
<dbReference type="OrthoDB" id="8831594at2"/>
<name>A0A433SAR2_9BURK</name>
<dbReference type="RefSeq" id="WP_126980825.1">
    <property type="nucleotide sequence ID" value="NZ_PQSP01000009.1"/>
</dbReference>
<dbReference type="Pfam" id="PF06097">
    <property type="entry name" value="DUF945"/>
    <property type="match status" value="1"/>
</dbReference>